<reference evidence="2" key="1">
    <citation type="submission" date="2018-06" db="EMBL/GenBank/DDBJ databases">
        <authorList>
            <person name="Zhirakovskaya E."/>
        </authorList>
    </citation>
    <scope>NUCLEOTIDE SEQUENCE</scope>
</reference>
<dbReference type="InterPro" id="IPR052044">
    <property type="entry name" value="PKS_Associated_Protein"/>
</dbReference>
<evidence type="ECO:0000259" key="1">
    <source>
        <dbReference type="Pfam" id="PF07883"/>
    </source>
</evidence>
<dbReference type="InterPro" id="IPR011051">
    <property type="entry name" value="RmlC_Cupin_sf"/>
</dbReference>
<dbReference type="InterPro" id="IPR013096">
    <property type="entry name" value="Cupin_2"/>
</dbReference>
<feature type="domain" description="Cupin type-2" evidence="1">
    <location>
        <begin position="41"/>
        <end position="107"/>
    </location>
</feature>
<dbReference type="PANTHER" id="PTHR36114:SF4">
    <property type="entry name" value="CUPIN 2 CONSERVED BARREL DOMAIN-CONTAINING PROTEIN"/>
    <property type="match status" value="1"/>
</dbReference>
<dbReference type="EC" id="5.3.1.8" evidence="2"/>
<dbReference type="PANTHER" id="PTHR36114">
    <property type="entry name" value="16.7 KDA PROTEIN IN WHIE LOCUS"/>
    <property type="match status" value="1"/>
</dbReference>
<proteinExistence type="predicted"/>
<dbReference type="Gene3D" id="2.60.120.10">
    <property type="entry name" value="Jelly Rolls"/>
    <property type="match status" value="1"/>
</dbReference>
<dbReference type="EMBL" id="UOFZ01000116">
    <property type="protein sequence ID" value="VAX13421.1"/>
    <property type="molecule type" value="Genomic_DNA"/>
</dbReference>
<dbReference type="CDD" id="cd02214">
    <property type="entry name" value="cupin_MJ1618"/>
    <property type="match status" value="1"/>
</dbReference>
<dbReference type="AlphaFoldDB" id="A0A3B1BG34"/>
<dbReference type="InterPro" id="IPR014710">
    <property type="entry name" value="RmlC-like_jellyroll"/>
</dbReference>
<name>A0A3B1BG34_9ZZZZ</name>
<evidence type="ECO:0000313" key="2">
    <source>
        <dbReference type="EMBL" id="VAX13421.1"/>
    </source>
</evidence>
<dbReference type="GO" id="GO:0004476">
    <property type="term" value="F:mannose-6-phosphate isomerase activity"/>
    <property type="evidence" value="ECO:0007669"/>
    <property type="project" value="UniProtKB-EC"/>
</dbReference>
<organism evidence="2">
    <name type="scientific">hydrothermal vent metagenome</name>
    <dbReference type="NCBI Taxonomy" id="652676"/>
    <lineage>
        <taxon>unclassified sequences</taxon>
        <taxon>metagenomes</taxon>
        <taxon>ecological metagenomes</taxon>
    </lineage>
</organism>
<accession>A0A3B1BG34</accession>
<sequence>MPIDSKLKNVPAYVTRDQSEIRELIHPSIHGNQAQSLAEAVVKRGQTTRLHRHQQTEEIYHITCGQGQMTLADKIFDVNTGDSICIPPGSLHCIKNTGSKDLHLLCMCSPAYSHEDTELLGRE</sequence>
<keyword evidence="2" id="KW-0413">Isomerase</keyword>
<dbReference type="SUPFAM" id="SSF51182">
    <property type="entry name" value="RmlC-like cupins"/>
    <property type="match status" value="1"/>
</dbReference>
<protein>
    <submittedName>
        <fullName evidence="2">Mannose-6-phosphate isomerase</fullName>
        <ecNumber evidence="2">5.3.1.8</ecNumber>
    </submittedName>
</protein>
<dbReference type="Pfam" id="PF07883">
    <property type="entry name" value="Cupin_2"/>
    <property type="match status" value="1"/>
</dbReference>
<gene>
    <name evidence="2" type="ORF">MNBD_GAMMA24-2342</name>
</gene>